<dbReference type="EMBL" id="JALJOV010001355">
    <property type="protein sequence ID" value="KAK9849240.1"/>
    <property type="molecule type" value="Genomic_DNA"/>
</dbReference>
<dbReference type="InterPro" id="IPR002110">
    <property type="entry name" value="Ankyrin_rpt"/>
</dbReference>
<dbReference type="SMART" id="SM00248">
    <property type="entry name" value="ANK"/>
    <property type="match status" value="5"/>
</dbReference>
<proteinExistence type="predicted"/>
<name>A0AAW1SNP1_9CHLO</name>
<keyword evidence="6" id="KW-1185">Reference proteome</keyword>
<feature type="repeat" description="ANK" evidence="3">
    <location>
        <begin position="232"/>
        <end position="254"/>
    </location>
</feature>
<evidence type="ECO:0000256" key="4">
    <source>
        <dbReference type="SAM" id="MobiDB-lite"/>
    </source>
</evidence>
<feature type="compositionally biased region" description="Polar residues" evidence="4">
    <location>
        <begin position="268"/>
        <end position="279"/>
    </location>
</feature>
<comment type="caution">
    <text evidence="5">The sequence shown here is derived from an EMBL/GenBank/DDBJ whole genome shotgun (WGS) entry which is preliminary data.</text>
</comment>
<reference evidence="5 6" key="1">
    <citation type="journal article" date="2024" name="Nat. Commun.">
        <title>Phylogenomics reveals the evolutionary origins of lichenization in chlorophyte algae.</title>
        <authorList>
            <person name="Puginier C."/>
            <person name="Libourel C."/>
            <person name="Otte J."/>
            <person name="Skaloud P."/>
            <person name="Haon M."/>
            <person name="Grisel S."/>
            <person name="Petersen M."/>
            <person name="Berrin J.G."/>
            <person name="Delaux P.M."/>
            <person name="Dal Grande F."/>
            <person name="Keller J."/>
        </authorList>
    </citation>
    <scope>NUCLEOTIDE SEQUENCE [LARGE SCALE GENOMIC DNA]</scope>
    <source>
        <strain evidence="5 6">SAG 2523</strain>
    </source>
</reference>
<dbReference type="PANTHER" id="PTHR24198:SF165">
    <property type="entry name" value="ANKYRIN REPEAT-CONTAINING PROTEIN-RELATED"/>
    <property type="match status" value="1"/>
</dbReference>
<evidence type="ECO:0000313" key="6">
    <source>
        <dbReference type="Proteomes" id="UP001485043"/>
    </source>
</evidence>
<feature type="region of interest" description="Disordered" evidence="4">
    <location>
        <begin position="268"/>
        <end position="287"/>
    </location>
</feature>
<feature type="repeat" description="ANK" evidence="3">
    <location>
        <begin position="188"/>
        <end position="220"/>
    </location>
</feature>
<evidence type="ECO:0000256" key="1">
    <source>
        <dbReference type="ARBA" id="ARBA00022737"/>
    </source>
</evidence>
<organism evidence="5 6">
    <name type="scientific">Apatococcus fuscideae</name>
    <dbReference type="NCBI Taxonomy" id="2026836"/>
    <lineage>
        <taxon>Eukaryota</taxon>
        <taxon>Viridiplantae</taxon>
        <taxon>Chlorophyta</taxon>
        <taxon>core chlorophytes</taxon>
        <taxon>Trebouxiophyceae</taxon>
        <taxon>Chlorellales</taxon>
        <taxon>Chlorellaceae</taxon>
        <taxon>Apatococcus</taxon>
    </lineage>
</organism>
<dbReference type="InterPro" id="IPR036770">
    <property type="entry name" value="Ankyrin_rpt-contain_sf"/>
</dbReference>
<protein>
    <submittedName>
        <fullName evidence="5">Uncharacterized protein</fullName>
    </submittedName>
</protein>
<dbReference type="Pfam" id="PF12796">
    <property type="entry name" value="Ank_2"/>
    <property type="match status" value="2"/>
</dbReference>
<gene>
    <name evidence="5" type="ORF">WJX84_003286</name>
</gene>
<keyword evidence="2 3" id="KW-0040">ANK repeat</keyword>
<dbReference type="SUPFAM" id="SSF48403">
    <property type="entry name" value="Ankyrin repeat"/>
    <property type="match status" value="1"/>
</dbReference>
<sequence>MGFALSCSSGRQLLTAAATGNVEEFSRVLQVRPELVTYSSFWKRNNCLHYAAAARNLPLLRAAASIIQCLPGTSRGGIFKRCTSACSCDVVNQPNQQAQTPLMVACMSGCPGCVGLLLELGSDVLQRGGPNHWNALHYAAAFGRLDVLHLLLGSAGTTRTISGPRAAAQVIIRGQDSVYRYIDSPSADGMTPLHLAALASSSACVRALTHTGASLTARSSALVVSDAGVLPAGSTPLHIAAQYDDRAIVQILLQAQLARVRMRGLSLTISSPPTGSRQDGQNRTDPRTITNRLDQLPYHLAWHHCPQETQRALNPHLPIDTASELADGWQEGTAVRKQLLQWLEGFNPQKCRAIALERAAGLWKSNGPACQEQPLRFGSQVNEVQDGSHANSHGVVSASHLQQAQAEATIHAQDGVCSVTGLSQRAAGTMLQSSYGMQPPQCEKESKQSANASESHIYQEDDCRICYSSGCKPSGNSVGCSQLAFNTLLSTRGLQANNQTARWIPAQGQRQAIYHLMHPADE</sequence>
<dbReference type="PANTHER" id="PTHR24198">
    <property type="entry name" value="ANKYRIN REPEAT AND PROTEIN KINASE DOMAIN-CONTAINING PROTEIN"/>
    <property type="match status" value="1"/>
</dbReference>
<dbReference type="PROSITE" id="PS50088">
    <property type="entry name" value="ANK_REPEAT"/>
    <property type="match status" value="2"/>
</dbReference>
<evidence type="ECO:0000256" key="3">
    <source>
        <dbReference type="PROSITE-ProRule" id="PRU00023"/>
    </source>
</evidence>
<keyword evidence="1" id="KW-0677">Repeat</keyword>
<dbReference type="AlphaFoldDB" id="A0AAW1SNP1"/>
<dbReference type="PROSITE" id="PS50297">
    <property type="entry name" value="ANK_REP_REGION"/>
    <property type="match status" value="2"/>
</dbReference>
<accession>A0AAW1SNP1</accession>
<evidence type="ECO:0000256" key="2">
    <source>
        <dbReference type="ARBA" id="ARBA00023043"/>
    </source>
</evidence>
<dbReference type="Proteomes" id="UP001485043">
    <property type="component" value="Unassembled WGS sequence"/>
</dbReference>
<evidence type="ECO:0000313" key="5">
    <source>
        <dbReference type="EMBL" id="KAK9849240.1"/>
    </source>
</evidence>
<dbReference type="Gene3D" id="1.25.40.20">
    <property type="entry name" value="Ankyrin repeat-containing domain"/>
    <property type="match status" value="2"/>
</dbReference>